<dbReference type="NCBIfam" id="TIGR01509">
    <property type="entry name" value="HAD-SF-IA-v3"/>
    <property type="match status" value="1"/>
</dbReference>
<dbReference type="SFLD" id="SFLDS00003">
    <property type="entry name" value="Haloacid_Dehalogenase"/>
    <property type="match status" value="1"/>
</dbReference>
<evidence type="ECO:0000256" key="1">
    <source>
        <dbReference type="ARBA" id="ARBA00022801"/>
    </source>
</evidence>
<dbReference type="SUPFAM" id="SSF56784">
    <property type="entry name" value="HAD-like"/>
    <property type="match status" value="1"/>
</dbReference>
<accession>A0A3G9J0N5</accession>
<evidence type="ECO:0008006" key="4">
    <source>
        <dbReference type="Google" id="ProtNLM"/>
    </source>
</evidence>
<dbReference type="InterPro" id="IPR006439">
    <property type="entry name" value="HAD-SF_hydro_IA"/>
</dbReference>
<keyword evidence="1" id="KW-0378">Hydrolase</keyword>
<dbReference type="GO" id="GO:0016787">
    <property type="term" value="F:hydrolase activity"/>
    <property type="evidence" value="ECO:0007669"/>
    <property type="project" value="UniProtKB-KW"/>
</dbReference>
<name>A0A3G9J0N5_9BACL</name>
<sequence>MDFMYKAVFLDFYGTLVHEDDVFIEEICKKILTSSSTRTTAKDIGRYWWDSFSKTFYSSYGDNFKTQREIELCSLEDTIAFYNSSENPRELSEILYDHWQSPQLFEDTNVFLRSISTPKIILSNIDRNDIQSAINHNGLSFENVITSEDVKSYKPRPEMFQQALAAYNLNPLEVLHVGDSLTSDVAGAQNAGIKVAWINRKNKALPENYSPDYIINSLKELISLFA</sequence>
<dbReference type="InterPro" id="IPR051540">
    <property type="entry name" value="S-2-haloacid_dehalogenase"/>
</dbReference>
<evidence type="ECO:0000313" key="2">
    <source>
        <dbReference type="EMBL" id="BBH24316.1"/>
    </source>
</evidence>
<keyword evidence="3" id="KW-1185">Reference proteome</keyword>
<dbReference type="PANTHER" id="PTHR43316">
    <property type="entry name" value="HYDROLASE, HALOACID DELAHOGENASE-RELATED"/>
    <property type="match status" value="1"/>
</dbReference>
<evidence type="ECO:0000313" key="3">
    <source>
        <dbReference type="Proteomes" id="UP000275368"/>
    </source>
</evidence>
<dbReference type="Gene3D" id="1.10.150.240">
    <property type="entry name" value="Putative phosphatase, domain 2"/>
    <property type="match status" value="1"/>
</dbReference>
<dbReference type="AlphaFoldDB" id="A0A3G9J0N5"/>
<gene>
    <name evidence="2" type="ORF">Back11_56610</name>
</gene>
<dbReference type="KEGG" id="pbk:Back11_56610"/>
<proteinExistence type="predicted"/>
<protein>
    <recommendedName>
        <fullName evidence="4">Haloacid dehalogenase</fullName>
    </recommendedName>
</protein>
<dbReference type="InterPro" id="IPR023214">
    <property type="entry name" value="HAD_sf"/>
</dbReference>
<dbReference type="NCBIfam" id="TIGR01549">
    <property type="entry name" value="HAD-SF-IA-v1"/>
    <property type="match status" value="1"/>
</dbReference>
<organism evidence="2 3">
    <name type="scientific">Paenibacillus baekrokdamisoli</name>
    <dbReference type="NCBI Taxonomy" id="1712516"/>
    <lineage>
        <taxon>Bacteria</taxon>
        <taxon>Bacillati</taxon>
        <taxon>Bacillota</taxon>
        <taxon>Bacilli</taxon>
        <taxon>Bacillales</taxon>
        <taxon>Paenibacillaceae</taxon>
        <taxon>Paenibacillus</taxon>
    </lineage>
</organism>
<dbReference type="PANTHER" id="PTHR43316:SF3">
    <property type="entry name" value="HALOACID DEHALOGENASE, TYPE II (AFU_ORTHOLOGUE AFUA_2G07750)-RELATED"/>
    <property type="match status" value="1"/>
</dbReference>
<dbReference type="InterPro" id="IPR023198">
    <property type="entry name" value="PGP-like_dom2"/>
</dbReference>
<dbReference type="EMBL" id="AP019308">
    <property type="protein sequence ID" value="BBH24316.1"/>
    <property type="molecule type" value="Genomic_DNA"/>
</dbReference>
<dbReference type="InterPro" id="IPR036412">
    <property type="entry name" value="HAD-like_sf"/>
</dbReference>
<dbReference type="Pfam" id="PF00702">
    <property type="entry name" value="Hydrolase"/>
    <property type="match status" value="1"/>
</dbReference>
<dbReference type="Gene3D" id="3.40.50.1000">
    <property type="entry name" value="HAD superfamily/HAD-like"/>
    <property type="match status" value="1"/>
</dbReference>
<dbReference type="Proteomes" id="UP000275368">
    <property type="component" value="Chromosome"/>
</dbReference>
<dbReference type="PRINTS" id="PR00413">
    <property type="entry name" value="HADHALOGNASE"/>
</dbReference>
<reference evidence="2 3" key="1">
    <citation type="submission" date="2018-11" db="EMBL/GenBank/DDBJ databases">
        <title>Complete genome sequence of Paenibacillus baekrokdamisoli strain KCTC 33723.</title>
        <authorList>
            <person name="Kang S.W."/>
            <person name="Lee K.C."/>
            <person name="Kim K.K."/>
            <person name="Kim J.S."/>
            <person name="Kim D.S."/>
            <person name="Ko S.H."/>
            <person name="Yang S.H."/>
            <person name="Lee J.S."/>
        </authorList>
    </citation>
    <scope>NUCLEOTIDE SEQUENCE [LARGE SCALE GENOMIC DNA]</scope>
    <source>
        <strain evidence="2 3">KCTC 33723</strain>
    </source>
</reference>
<dbReference type="SFLD" id="SFLDG01129">
    <property type="entry name" value="C1.5:_HAD__Beta-PGM__Phosphata"/>
    <property type="match status" value="1"/>
</dbReference>